<protein>
    <recommendedName>
        <fullName evidence="2">ubiquitinyl hydrolase 1</fullName>
        <ecNumber evidence="2">3.4.19.12</ecNumber>
    </recommendedName>
</protein>
<dbReference type="Pfam" id="PF12359">
    <property type="entry name" value="DUF3645"/>
    <property type="match status" value="1"/>
</dbReference>
<dbReference type="PANTHER" id="PTHR13367:SF33">
    <property type="entry name" value="P-LOOP CONTAINING NUCLEOSIDE TRIPHOSPHATE HYDROLASE PROTEIN"/>
    <property type="match status" value="1"/>
</dbReference>
<organism evidence="10 11">
    <name type="scientific">Trichoderma arundinaceum</name>
    <dbReference type="NCBI Taxonomy" id="490622"/>
    <lineage>
        <taxon>Eukaryota</taxon>
        <taxon>Fungi</taxon>
        <taxon>Dikarya</taxon>
        <taxon>Ascomycota</taxon>
        <taxon>Pezizomycotina</taxon>
        <taxon>Sordariomycetes</taxon>
        <taxon>Hypocreomycetidae</taxon>
        <taxon>Hypocreales</taxon>
        <taxon>Hypocreaceae</taxon>
        <taxon>Trichoderma</taxon>
    </lineage>
</organism>
<name>A0A395N8J3_TRIAR</name>
<evidence type="ECO:0000259" key="7">
    <source>
        <dbReference type="Pfam" id="PF12340"/>
    </source>
</evidence>
<feature type="domain" description="DUF3645" evidence="8">
    <location>
        <begin position="2355"/>
        <end position="2387"/>
    </location>
</feature>
<dbReference type="InterPro" id="IPR046541">
    <property type="entry name" value="DUF6606"/>
</dbReference>
<evidence type="ECO:0000256" key="2">
    <source>
        <dbReference type="ARBA" id="ARBA00012759"/>
    </source>
</evidence>
<dbReference type="InterPro" id="IPR022105">
    <property type="entry name" value="DUF3645"/>
</dbReference>
<dbReference type="STRING" id="490622.A0A395N8J3"/>
<keyword evidence="11" id="KW-1185">Reference proteome</keyword>
<keyword evidence="6" id="KW-0788">Thiol protease</keyword>
<comment type="caution">
    <text evidence="10">The sequence shown here is derived from an EMBL/GenBank/DDBJ whole genome shotgun (WGS) entry which is preliminary data.</text>
</comment>
<evidence type="ECO:0000259" key="9">
    <source>
        <dbReference type="Pfam" id="PF20255"/>
    </source>
</evidence>
<evidence type="ECO:0000256" key="5">
    <source>
        <dbReference type="ARBA" id="ARBA00022801"/>
    </source>
</evidence>
<dbReference type="InterPro" id="IPR027417">
    <property type="entry name" value="P-loop_NTPase"/>
</dbReference>
<dbReference type="InterPro" id="IPR022099">
    <property type="entry name" value="DUF3638"/>
</dbReference>
<dbReference type="EMBL" id="PXOA01000887">
    <property type="protein sequence ID" value="RFU72329.1"/>
    <property type="molecule type" value="Genomic_DNA"/>
</dbReference>
<evidence type="ECO:0000256" key="6">
    <source>
        <dbReference type="ARBA" id="ARBA00022807"/>
    </source>
</evidence>
<evidence type="ECO:0000313" key="11">
    <source>
        <dbReference type="Proteomes" id="UP000266272"/>
    </source>
</evidence>
<evidence type="ECO:0000259" key="8">
    <source>
        <dbReference type="Pfam" id="PF12359"/>
    </source>
</evidence>
<proteinExistence type="predicted"/>
<gene>
    <name evidence="10" type="ORF">TARUN_9940</name>
</gene>
<sequence length="3098" mass="351664">MAPLRSIIDHAVLPSKLPGNQEDDCEEIANGLLKRLLLACETVKGFAGPPFADAFHSLGESLQACGNLNRGRLERETLLQQFIQLKPNDILICYVVEQNAAVLIRRESKHPEKESVIIESFEASPMTEQVLAADNALVWDFPGRAVRLSLADFNDQKLQTNLAAFLERASMEAIYNVQAQAQKAQVSVAEVRDTSDPALITQMLMILFEAIGESVNVPKLRKRVRDDVNFAAQGSLPWRRLPFWLVLRVAAQRYLHLSLGKEGRACYKLLMSVFFANLLRDASDELSLVNKLDPDLVVTLRAKLCRRMIKLEKEKSDTSSTGEDNFETLFSNIAPLIEDSIQHASSGVEKLWKDYKSRTIRRVYKLPPRASEDALRLSLVNSGSHLDNLLARHNTVTSFNKQVSLDLPDPLDKPIQERQAFTKEVFNLVQMESSVELDGLPQPRSPLEVEHRCKKLANDIENVFGQTGKIYDGDPAQQSTKILILFELWMRMDECAVACCPLLGKHRPVFTPQLLDALQLPTLAGMKRLKAIQVYMARRHDQSLYGHFLSNPEAERFAAQYVRQSEEMMRLMSRIQDASDKNRASKESMWLSQTNMYKDYTEKINSMGCLCTWNGNERNISDCKRCLFRRRRKRLKVGVHEDFLPEEATKKQSIVFELSMPRYLSAYRNATWRILRDLTHPTRPSSVSPHTSLAKCPQLNDFMTADNSYISFASVKKCFTETHYNFNSGLVPLRKILLPFAADFDLYDHNANVWVKDLCKPLTLHHLCGVHIPSGLSSTILRPQIHPDPDFDGPPSYEIQANLTKCPTHMSAAEFSAYQKLLAGKSRRWLNILIELGSSNLNFSNEDTTLLMSQLAVQAGPCLEKETGVLRSAHAVMEEEEFVTSLGKQIKNRLNSITSNWREVNCMELLINLSLRTFSLLPDGELRCQSEQLLGSARVATLEWISQLQMEVKKTQDGTVANRLAMYCIKAALLCRRTFETHVESGASLTSSDLSAWVRASVALQENLTVGIDNLPKLVKSMMIRDAKLACRLEIFLHTAVKSHSNILDKALGIAWQSATNDGTQLPSPWTRLASPHSQWIRCIRTESYGYTRSTQVFHLNILEGHFLVNGKPRGSLPFEIRDDPSVRYLFGNRNLFVYPSNVPGMTHRLAEPFEDHIVHFGLRNSQVLIQAMKAGTVFEFIPGTIFRVPGSNSFDLPASLLDNCAHWLDRITGIIEVRRQPNLWMTRPRNWFIDVRKRRATRGGKVHLVDPRSQEFGQIAKIFEHFETPEKLTVYQPQADRGKLSVELRHLDLSFHVNNIGLLFSTELKANVDLNQDAGTWYGLASKIVLRDYTDKSKRSVIVPLGDMKWKRHHHDIHVFVYSNTASGYCRFDIDDVVGRLSSPPERRLLLFKALCHAFTSFCLPDPLTGHTGTEEAFRILRSGAAQPWAPFSPTDLRPFASLLPQREYYPPNLKRLQRISWDNNLTTTIQNDGFEELIRSIEMRANRLAKFSQSQTDPVNSIEEPSQLRHRAQARRLLYERPTWDTENVNQLDRVYLARDRRSTLRGERVYQVTRLTHAYDPRINMSTSLKKTLEAWDAIGGFHDDGSSLTVQPLVSQIEDPISTRWGSLVNMCRNKEDKYLWIFQLGLLAFNCEVDMDVLMSLIAFCHVKEISQLEPPMYATFSRFSDRGPPPISTLQELISRAYVALPKVYGKRQKTDDLKEAHHAKCEEQGKQFAHLILNQWPNLPTSIGFTNGWNPTLINVLLALRSIKPEWERRRQNDELLAYVIKIDVIMCERRGRRFKERPQEWKQIVPQFVGMKYGRLIPSMSQDLATKIGPKLVPMKSDLSAKTLGAGWTVFESRNIQRGVPREILELENTINLFATSPNALRKSYSKDLLNSLAALKTNSGKPQNNSAWSSITETTVSNVILTMQSVADRYGDSIKASFWAGNSSFRWLDMGSLLPCSTPVEMLELLQSRRNQQFGPKMRTALIIYGCVITEIQRLRRLRSAILLGDERSIDEELGNTGHENWDPLKENPDWLLLEIDSNILIRAEQLDVARAIIDPTSGENSVLQMNMGRGKTSCIVPMAAAVLANGDNLARLVVPKSLIMQTAQMMHSRLGGLVGREICHIPFSRQTPTTENVLHAYSELHREVQNSRGLMLTSHEYVLSYRLSGLQRLADNKLDEAKRMIGFQSWLDSHCRDLLDESDFTLSPKTQLNYPSGLEMAVDGHPFRWQVAQGLLSMVAEYMPQLQIAFPRSIEVVARSSWFPSVQFLRHDVEDELHRRIIDGVVNGNAPFLHQDRAIDGKTRTAIKRILSEEKFDSYLFEKATNAFSHPKSAITKLLIVRGLIIHKILIICLAKRWNVQYGLHPNRAPVAVPFAAKGVPSELSEYGHPDVAIVLTCLSFYFAGLSYEQFRQGLQRVLTSEDAASEYERWISESSLPPALEYWNLINVDDEVQMLTLWAFLRKNRVVTNHYMNNFVFPVHARQFTVKLQASAWDVPLESHGMTLSARTTGFSGTNDNRYMLPMTIQQDDLPSLVQTNAEVLSYLLQPRNRGYEALTYRNGQRLKEYSMLQRLHNQGINILIDAGAYILETENRSLARMWFSIDKGAQSAVYFRSDNRAWVVFRDPSKQDMPLLATRLANDLSGCFVYFDEAHTRGVDLKLPENAHAALTLALKQTKDNTMQAAMRLRQLGTTQSVTFFAPPEVDMSIKDTCRKIFSTKQRIQSPHVIFWLLEQTCRANEDLRPLFLAQGMDYCRRANALLQYPQFLNSTSAKSNLLKLLHQPEHQTLDQLYGGSSNGALSQSLGRMHSPRLQKFADRLEQERAIEVQLEAVREVQRPIQYQALKFPGLSPSILTFLETGALGPSNNEITHVFDYIGKTVVGKKFGIRSTGSGLYVSQEFGRTIALPKIDKTAGDRFLRPVEWILWSPSTSTGLVVIPEEVELLIPKLRLAKGKSKVHLIAYAPPITRAMVSFNQLRHYSLPPIPLDVQFPVWLKVELGILAGQLYTDYEGWLHVAGYVKYPQDGVPVSPAFLLEWLGVRCRAHDVLHTPMGYICLGRTVTENHPFFVRNTAVITPTPPGSQVDEDPIKDWAAEMMEDEGSEGDANEE</sequence>
<evidence type="ECO:0000313" key="10">
    <source>
        <dbReference type="EMBL" id="RFU72329.1"/>
    </source>
</evidence>
<dbReference type="InterPro" id="IPR051346">
    <property type="entry name" value="OTU_Deubiquitinase"/>
</dbReference>
<keyword evidence="4" id="KW-0833">Ubl conjugation pathway</keyword>
<reference evidence="10 11" key="1">
    <citation type="journal article" date="2018" name="PLoS Pathog.">
        <title>Evolution of structural diversity of trichothecenes, a family of toxins produced by plant pathogenic and entomopathogenic fungi.</title>
        <authorList>
            <person name="Proctor R.H."/>
            <person name="McCormick S.P."/>
            <person name="Kim H.S."/>
            <person name="Cardoza R.E."/>
            <person name="Stanley A.M."/>
            <person name="Lindo L."/>
            <person name="Kelly A."/>
            <person name="Brown D.W."/>
            <person name="Lee T."/>
            <person name="Vaughan M.M."/>
            <person name="Alexander N.J."/>
            <person name="Busman M."/>
            <person name="Gutierrez S."/>
        </authorList>
    </citation>
    <scope>NUCLEOTIDE SEQUENCE [LARGE SCALE GENOMIC DNA]</scope>
    <source>
        <strain evidence="10 11">IBT 40837</strain>
    </source>
</reference>
<dbReference type="PANTHER" id="PTHR13367">
    <property type="entry name" value="UBIQUITIN THIOESTERASE"/>
    <property type="match status" value="1"/>
</dbReference>
<dbReference type="Proteomes" id="UP000266272">
    <property type="component" value="Unassembled WGS sequence"/>
</dbReference>
<dbReference type="Pfam" id="PF12340">
    <property type="entry name" value="DUF3638"/>
    <property type="match status" value="1"/>
</dbReference>
<dbReference type="Pfam" id="PF20255">
    <property type="entry name" value="DUF6606"/>
    <property type="match status" value="1"/>
</dbReference>
<accession>A0A395N8J3</accession>
<keyword evidence="5" id="KW-0378">Hydrolase</keyword>
<dbReference type="GO" id="GO:0006508">
    <property type="term" value="P:proteolysis"/>
    <property type="evidence" value="ECO:0007669"/>
    <property type="project" value="UniProtKB-KW"/>
</dbReference>
<dbReference type="GO" id="GO:0004843">
    <property type="term" value="F:cysteine-type deubiquitinase activity"/>
    <property type="evidence" value="ECO:0007669"/>
    <property type="project" value="UniProtKB-EC"/>
</dbReference>
<evidence type="ECO:0000256" key="4">
    <source>
        <dbReference type="ARBA" id="ARBA00022786"/>
    </source>
</evidence>
<dbReference type="EC" id="3.4.19.12" evidence="2"/>
<evidence type="ECO:0000256" key="3">
    <source>
        <dbReference type="ARBA" id="ARBA00022670"/>
    </source>
</evidence>
<dbReference type="SUPFAM" id="SSF52540">
    <property type="entry name" value="P-loop containing nucleoside triphosphate hydrolases"/>
    <property type="match status" value="1"/>
</dbReference>
<feature type="domain" description="DUF6606" evidence="9">
    <location>
        <begin position="7"/>
        <end position="279"/>
    </location>
</feature>
<keyword evidence="3" id="KW-0645">Protease</keyword>
<comment type="catalytic activity">
    <reaction evidence="1">
        <text>Thiol-dependent hydrolysis of ester, thioester, amide, peptide and isopeptide bonds formed by the C-terminal Gly of ubiquitin (a 76-residue protein attached to proteins as an intracellular targeting signal).</text>
        <dbReference type="EC" id="3.4.19.12"/>
    </reaction>
</comment>
<dbReference type="OrthoDB" id="3182339at2759"/>
<evidence type="ECO:0000256" key="1">
    <source>
        <dbReference type="ARBA" id="ARBA00000707"/>
    </source>
</evidence>
<feature type="domain" description="DUF3638" evidence="7">
    <location>
        <begin position="2012"/>
        <end position="2237"/>
    </location>
</feature>